<comment type="caution">
    <text evidence="1">The sequence shown here is derived from an EMBL/GenBank/DDBJ whole genome shotgun (WGS) entry which is preliminary data.</text>
</comment>
<dbReference type="PANTHER" id="PTHR38479">
    <property type="entry name" value="LMO0824 PROTEIN"/>
    <property type="match status" value="1"/>
</dbReference>
<name>A0ABV8SKR8_9GAMM</name>
<dbReference type="PANTHER" id="PTHR38479:SF2">
    <property type="entry name" value="WINGED HELIX DNA-BINDING DOMAIN-CONTAINING PROTEIN"/>
    <property type="match status" value="1"/>
</dbReference>
<keyword evidence="1" id="KW-0238">DNA-binding</keyword>
<dbReference type="Pfam" id="PF06224">
    <property type="entry name" value="AlkZ-like"/>
    <property type="match status" value="1"/>
</dbReference>
<dbReference type="InterPro" id="IPR009351">
    <property type="entry name" value="AlkZ-like"/>
</dbReference>
<dbReference type="GO" id="GO:0003677">
    <property type="term" value="F:DNA binding"/>
    <property type="evidence" value="ECO:0007669"/>
    <property type="project" value="UniProtKB-KW"/>
</dbReference>
<dbReference type="RefSeq" id="WP_380594954.1">
    <property type="nucleotide sequence ID" value="NZ_JBHSDU010000001.1"/>
</dbReference>
<protein>
    <submittedName>
        <fullName evidence="1">Winged helix DNA-binding domain-containing protein</fullName>
    </submittedName>
</protein>
<organism evidence="1 2">
    <name type="scientific">Steroidobacter flavus</name>
    <dbReference type="NCBI Taxonomy" id="1842136"/>
    <lineage>
        <taxon>Bacteria</taxon>
        <taxon>Pseudomonadati</taxon>
        <taxon>Pseudomonadota</taxon>
        <taxon>Gammaproteobacteria</taxon>
        <taxon>Steroidobacterales</taxon>
        <taxon>Steroidobacteraceae</taxon>
        <taxon>Steroidobacter</taxon>
    </lineage>
</organism>
<keyword evidence="2" id="KW-1185">Reference proteome</keyword>
<evidence type="ECO:0000313" key="1">
    <source>
        <dbReference type="EMBL" id="MFC4308107.1"/>
    </source>
</evidence>
<dbReference type="EMBL" id="JBHSDU010000001">
    <property type="protein sequence ID" value="MFC4308107.1"/>
    <property type="molecule type" value="Genomic_DNA"/>
</dbReference>
<accession>A0ABV8SKR8</accession>
<gene>
    <name evidence="1" type="ORF">ACFPN2_03345</name>
</gene>
<proteinExistence type="predicted"/>
<sequence>MSSTQLSRFASIAPRYHLWEHRFLNGRTLDQLTPMKMDISWDQALAWRMRRHYLIERASPKQLVAVVDRLRGLHAQVMSSVDLALWARIDGLRREHVADALWKKRMLVKMWAMRATLHVLPAADLGTWIAGFRIWKPGGWPLKNPEALPVADYIDKALRGRILDRTELAEAITKLGAAPKLVDGMLGSWSSSLRYASFIGSLCFAPSDGANARFTHPATWLRKPPSKIDTNKAFDELTMRYLSTHGPATPHDLGPRWWGINQGEAKRRLAALGDAATEVSIEGKRYWMLSKDAAELAATEPVEKVVRLLPAFDQWVVCASRRVPAFVESKYHQRIYRLQGWVSPVLLVDGRMVGVWKHEQKGRIVAVEVEPFGKLPRWSRPYIEEEAERLAEFLGGGLQLTMGPPR</sequence>
<reference evidence="2" key="1">
    <citation type="journal article" date="2019" name="Int. J. Syst. Evol. Microbiol.">
        <title>The Global Catalogue of Microorganisms (GCM) 10K type strain sequencing project: providing services to taxonomists for standard genome sequencing and annotation.</title>
        <authorList>
            <consortium name="The Broad Institute Genomics Platform"/>
            <consortium name="The Broad Institute Genome Sequencing Center for Infectious Disease"/>
            <person name="Wu L."/>
            <person name="Ma J."/>
        </authorList>
    </citation>
    <scope>NUCLEOTIDE SEQUENCE [LARGE SCALE GENOMIC DNA]</scope>
    <source>
        <strain evidence="2">CGMCC 1.10759</strain>
    </source>
</reference>
<evidence type="ECO:0000313" key="2">
    <source>
        <dbReference type="Proteomes" id="UP001595904"/>
    </source>
</evidence>
<dbReference type="Proteomes" id="UP001595904">
    <property type="component" value="Unassembled WGS sequence"/>
</dbReference>